<keyword evidence="4" id="KW-1185">Reference proteome</keyword>
<reference evidence="4" key="1">
    <citation type="journal article" date="2008" name="Nat. Genet.">
        <title>The Pristionchus pacificus genome provides a unique perspective on nematode lifestyle and parasitism.</title>
        <authorList>
            <person name="Dieterich C."/>
            <person name="Clifton S.W."/>
            <person name="Schuster L.N."/>
            <person name="Chinwalla A."/>
            <person name="Delehaunty K."/>
            <person name="Dinkelacker I."/>
            <person name="Fulton L."/>
            <person name="Fulton R."/>
            <person name="Godfrey J."/>
            <person name="Minx P."/>
            <person name="Mitreva M."/>
            <person name="Roeseler W."/>
            <person name="Tian H."/>
            <person name="Witte H."/>
            <person name="Yang S.P."/>
            <person name="Wilson R.K."/>
            <person name="Sommer R.J."/>
        </authorList>
    </citation>
    <scope>NUCLEOTIDE SEQUENCE [LARGE SCALE GENOMIC DNA]</scope>
    <source>
        <strain evidence="4">PS312</strain>
    </source>
</reference>
<feature type="region of interest" description="Disordered" evidence="2">
    <location>
        <begin position="432"/>
        <end position="496"/>
    </location>
</feature>
<evidence type="ECO:0000313" key="3">
    <source>
        <dbReference type="EnsemblMetazoa" id="PPA29188.1"/>
    </source>
</evidence>
<gene>
    <name evidence="3" type="primary">WBGene00118742</name>
</gene>
<feature type="compositionally biased region" description="Basic and acidic residues" evidence="2">
    <location>
        <begin position="298"/>
        <end position="311"/>
    </location>
</feature>
<evidence type="ECO:0000256" key="2">
    <source>
        <dbReference type="SAM" id="MobiDB-lite"/>
    </source>
</evidence>
<reference evidence="3" key="2">
    <citation type="submission" date="2022-06" db="UniProtKB">
        <authorList>
            <consortium name="EnsemblMetazoa"/>
        </authorList>
    </citation>
    <scope>IDENTIFICATION</scope>
    <source>
        <strain evidence="3">PS312</strain>
    </source>
</reference>
<dbReference type="AlphaFoldDB" id="A0A2A6CGL0"/>
<dbReference type="Proteomes" id="UP000005239">
    <property type="component" value="Unassembled WGS sequence"/>
</dbReference>
<accession>A0A2A6CGL0</accession>
<name>A0A2A6CGL0_PRIPA</name>
<evidence type="ECO:0000256" key="1">
    <source>
        <dbReference type="SAM" id="Coils"/>
    </source>
</evidence>
<protein>
    <submittedName>
        <fullName evidence="3">Uncharacterized protein</fullName>
    </submittedName>
</protein>
<keyword evidence="1" id="KW-0175">Coiled coil</keyword>
<feature type="region of interest" description="Disordered" evidence="2">
    <location>
        <begin position="295"/>
        <end position="324"/>
    </location>
</feature>
<feature type="coiled-coil region" evidence="1">
    <location>
        <begin position="157"/>
        <end position="184"/>
    </location>
</feature>
<organism evidence="3 4">
    <name type="scientific">Pristionchus pacificus</name>
    <name type="common">Parasitic nematode worm</name>
    <dbReference type="NCBI Taxonomy" id="54126"/>
    <lineage>
        <taxon>Eukaryota</taxon>
        <taxon>Metazoa</taxon>
        <taxon>Ecdysozoa</taxon>
        <taxon>Nematoda</taxon>
        <taxon>Chromadorea</taxon>
        <taxon>Rhabditida</taxon>
        <taxon>Rhabditina</taxon>
        <taxon>Diplogasteromorpha</taxon>
        <taxon>Diplogasteroidea</taxon>
        <taxon>Neodiplogasteridae</taxon>
        <taxon>Pristionchus</taxon>
    </lineage>
</organism>
<proteinExistence type="predicted"/>
<evidence type="ECO:0000313" key="4">
    <source>
        <dbReference type="Proteomes" id="UP000005239"/>
    </source>
</evidence>
<accession>A0A8R1YNA8</accession>
<dbReference type="EnsemblMetazoa" id="PPA29188.1">
    <property type="protein sequence ID" value="PPA29188.1"/>
    <property type="gene ID" value="WBGene00118742"/>
</dbReference>
<sequence length="496" mass="56781">MTDRVEEARLRLAASKAQAAAAQTQQAPVHQTQMVNFNDSLPTGAEAVNFLGSVRDTHPRLSRRLFEESDKHPSSSSPQLPQIPAGLTLLADRFAERLTPCFNEVAEGLDALHSTKAAVTQWENHFGDASYKEKEAHVGNLSLQDARDLLCAELQNSEQLEKKLARYTKRCDDLEKKVRNAETYAMKVYDVYYKKTADEVHSLLGEVRAKEIELLVRVEKAEGERRKLMDQMEEVKENLRLTSKREEAVRKELEEVTAAYRNAVGQQQKAAAVVETTRGENARLEQQVRSLQQQLTDVTERERESRTESARLADTARGARESEERRVAEVTREANRRLNENERKANADLERIRAEMAAEYHQLQTKARKLADDLRKENETVERYADRVRRSEAKVVEWQQRFDQRIEEERAELQKQIASSYRGIMSDIAPRRRIMTGDEENATSYPLFSSRRRDPSPAPIDQARPSSLGPPMAPTDDNRKRQLRNIIATSLPPPRR</sequence>